<sequence length="567" mass="62347">MQLQEAAYLAGLHALWDKAWPPELPRKPHYPLGEIAISEHLREWARRQPEKPACIFYGTEISYAELDRLSDRFAVLLTEHGVRRGDRIAVFLPNCPQFMIAFFGILKLGCVHVPVNPLFREAELAYELNDTAAEVVICLDALLPVLRKVRRETSVKTVFVTGFADFMPAEPSFPAPSAVLQPRLPAGEGESELMPALAAALGPVPEIVPDLEAVAALNYTGGTTGMPKGCVHTQGDMLYTAATSLATSFALTPDDVVVNFVPIFWIAGEDTGLLFPIVAGATVVLMARWDPVGFMAAVERYQASFSYLLVDNTVEVLQHERVRDFDLTSLKRVRVSSFVKKLNPEFRRRWRELTGGTMVEAAWGMTETHTMDSFSVGMQQDDFDLLSQPVFVGLPQAGTEFKICDFETGALKPLGEEGEICMRSPSLMKGYWNKPEATAEAIRGGFLHTGDIGVIDTEGYLHFLGRRKEMLKVKGMSVFPAEIEALLGQHPAIAGSGVIGREDAERGQVPVAYICLNPAAAEQPDEAALTAWCKARMAAYKVPEIRIVPALPMTATGKVKKEELRTL</sequence>
<accession>A0ABU3S9F9</accession>
<gene>
    <name evidence="3" type="ORF">RKE40_16035</name>
</gene>
<dbReference type="PANTHER" id="PTHR43767">
    <property type="entry name" value="LONG-CHAIN-FATTY-ACID--COA LIGASE"/>
    <property type="match status" value="1"/>
</dbReference>
<dbReference type="PROSITE" id="PS00455">
    <property type="entry name" value="AMP_BINDING"/>
    <property type="match status" value="1"/>
</dbReference>
<reference evidence="3 4" key="1">
    <citation type="submission" date="2023-09" db="EMBL/GenBank/DDBJ databases">
        <title>Whole genome shotgun sequencing (WGS) of Bosea sp. ZW T0_25, isolated from stored onions (Allium cepa).</title>
        <authorList>
            <person name="Stoll D.A."/>
            <person name="Huch M."/>
        </authorList>
    </citation>
    <scope>NUCLEOTIDE SEQUENCE [LARGE SCALE GENOMIC DNA]</scope>
    <source>
        <strain evidence="3 4">ZW T0_25</strain>
    </source>
</reference>
<dbReference type="EMBL" id="JAWDID010000023">
    <property type="protein sequence ID" value="MDU0341408.1"/>
    <property type="molecule type" value="Genomic_DNA"/>
</dbReference>
<dbReference type="Pfam" id="PF00501">
    <property type="entry name" value="AMP-binding"/>
    <property type="match status" value="1"/>
</dbReference>
<feature type="domain" description="AMP-binding enzyme C-terminal" evidence="2">
    <location>
        <begin position="482"/>
        <end position="558"/>
    </location>
</feature>
<evidence type="ECO:0000259" key="2">
    <source>
        <dbReference type="Pfam" id="PF13193"/>
    </source>
</evidence>
<dbReference type="PANTHER" id="PTHR43767:SF1">
    <property type="entry name" value="NONRIBOSOMAL PEPTIDE SYNTHASE PES1 (EUROFUNG)-RELATED"/>
    <property type="match status" value="1"/>
</dbReference>
<dbReference type="SUPFAM" id="SSF56801">
    <property type="entry name" value="Acetyl-CoA synthetase-like"/>
    <property type="match status" value="1"/>
</dbReference>
<dbReference type="InterPro" id="IPR050237">
    <property type="entry name" value="ATP-dep_AMP-bd_enzyme"/>
</dbReference>
<dbReference type="Gene3D" id="3.40.50.12780">
    <property type="entry name" value="N-terminal domain of ligase-like"/>
    <property type="match status" value="1"/>
</dbReference>
<comment type="caution">
    <text evidence="3">The sequence shown here is derived from an EMBL/GenBank/DDBJ whole genome shotgun (WGS) entry which is preliminary data.</text>
</comment>
<evidence type="ECO:0000313" key="4">
    <source>
        <dbReference type="Proteomes" id="UP001254257"/>
    </source>
</evidence>
<dbReference type="Pfam" id="PF13193">
    <property type="entry name" value="AMP-binding_C"/>
    <property type="match status" value="1"/>
</dbReference>
<evidence type="ECO:0000259" key="1">
    <source>
        <dbReference type="Pfam" id="PF00501"/>
    </source>
</evidence>
<dbReference type="InterPro" id="IPR020845">
    <property type="entry name" value="AMP-binding_CS"/>
</dbReference>
<organism evidence="3 4">
    <name type="scientific">Bosea rubneri</name>
    <dbReference type="NCBI Taxonomy" id="3075434"/>
    <lineage>
        <taxon>Bacteria</taxon>
        <taxon>Pseudomonadati</taxon>
        <taxon>Pseudomonadota</taxon>
        <taxon>Alphaproteobacteria</taxon>
        <taxon>Hyphomicrobiales</taxon>
        <taxon>Boseaceae</taxon>
        <taxon>Bosea</taxon>
    </lineage>
</organism>
<dbReference type="InterPro" id="IPR025110">
    <property type="entry name" value="AMP-bd_C"/>
</dbReference>
<dbReference type="RefSeq" id="WP_316019232.1">
    <property type="nucleotide sequence ID" value="NZ_JAWDID010000023.1"/>
</dbReference>
<feature type="domain" description="AMP-dependent synthetase/ligase" evidence="1">
    <location>
        <begin position="41"/>
        <end position="432"/>
    </location>
</feature>
<protein>
    <submittedName>
        <fullName evidence="3">AMP-binding protein</fullName>
    </submittedName>
</protein>
<dbReference type="Proteomes" id="UP001254257">
    <property type="component" value="Unassembled WGS sequence"/>
</dbReference>
<dbReference type="InterPro" id="IPR000873">
    <property type="entry name" value="AMP-dep_synth/lig_dom"/>
</dbReference>
<dbReference type="Gene3D" id="3.30.300.30">
    <property type="match status" value="1"/>
</dbReference>
<evidence type="ECO:0000313" key="3">
    <source>
        <dbReference type="EMBL" id="MDU0341408.1"/>
    </source>
</evidence>
<dbReference type="InterPro" id="IPR042099">
    <property type="entry name" value="ANL_N_sf"/>
</dbReference>
<keyword evidence="4" id="KW-1185">Reference proteome</keyword>
<proteinExistence type="predicted"/>
<dbReference type="InterPro" id="IPR045851">
    <property type="entry name" value="AMP-bd_C_sf"/>
</dbReference>
<dbReference type="NCBIfam" id="NF004822">
    <property type="entry name" value="PRK06178.1"/>
    <property type="match status" value="1"/>
</dbReference>
<name>A0ABU3S9F9_9HYPH</name>